<sequence>MALLDLSYSSFQPYLGAPYYELWAQGRGDEQTEALTRYSFGFQLALVSFVPFSLDSRPYFARLSPHRMFWADG</sequence>
<reference evidence="1" key="1">
    <citation type="journal article" date="1993" name="Curr. Genet.">
        <title>A unique sequence locating downstream of the rice mitochondrial atp6 may cause male sterility.</title>
        <authorList>
            <person name="Akagi H."/>
            <person name="Sakamoto M."/>
            <person name="Shimada H."/>
            <person name="Shinjyo C."/>
            <person name="Fujimura T."/>
        </authorList>
    </citation>
    <scope>NUCLEOTIDE SEQUENCE</scope>
    <source>
        <strain evidence="1">MTC-5A</strain>
    </source>
</reference>
<dbReference type="PIR" id="S42862">
    <property type="entry name" value="S42862"/>
</dbReference>
<dbReference type="EMBL" id="D14339">
    <property type="protein sequence ID" value="BAA03272.1"/>
    <property type="molecule type" value="Genomic_DNA"/>
</dbReference>
<proteinExistence type="predicted"/>
<geneLocation type="mitochondrion" evidence="1"/>
<dbReference type="AlphaFoldDB" id="Q35298"/>
<name>Q35298_ORYSA</name>
<evidence type="ECO:0000313" key="1">
    <source>
        <dbReference type="EMBL" id="BAA03272.1"/>
    </source>
</evidence>
<dbReference type="GO" id="GO:0005739">
    <property type="term" value="C:mitochondrion"/>
    <property type="evidence" value="ECO:0000305"/>
    <property type="project" value="Gramene"/>
</dbReference>
<protein>
    <submittedName>
        <fullName evidence="1">ORF73</fullName>
    </submittedName>
</protein>
<keyword evidence="1" id="KW-0496">Mitochondrion</keyword>
<organism evidence="1">
    <name type="scientific">Oryza sativa</name>
    <name type="common">Rice</name>
    <dbReference type="NCBI Taxonomy" id="4530"/>
    <lineage>
        <taxon>Eukaryota</taxon>
        <taxon>Viridiplantae</taxon>
        <taxon>Streptophyta</taxon>
        <taxon>Embryophyta</taxon>
        <taxon>Tracheophyta</taxon>
        <taxon>Spermatophyta</taxon>
        <taxon>Magnoliopsida</taxon>
        <taxon>Liliopsida</taxon>
        <taxon>Poales</taxon>
        <taxon>Poaceae</taxon>
        <taxon>BOP clade</taxon>
        <taxon>Oryzoideae</taxon>
        <taxon>Oryzeae</taxon>
        <taxon>Oryzinae</taxon>
        <taxon>Oryza</taxon>
    </lineage>
</organism>
<accession>Q35298</accession>